<reference evidence="3" key="1">
    <citation type="submission" date="2023-08" db="EMBL/GenBank/DDBJ databases">
        <authorList>
            <person name="Audoor S."/>
            <person name="Bilcke G."/>
        </authorList>
    </citation>
    <scope>NUCLEOTIDE SEQUENCE</scope>
</reference>
<protein>
    <recommendedName>
        <fullName evidence="5">Amino acid transporter</fullName>
    </recommendedName>
</protein>
<dbReference type="EMBL" id="CAKOGP040002424">
    <property type="protein sequence ID" value="CAJ1969656.1"/>
    <property type="molecule type" value="Genomic_DNA"/>
</dbReference>
<evidence type="ECO:0000313" key="4">
    <source>
        <dbReference type="Proteomes" id="UP001295423"/>
    </source>
</evidence>
<evidence type="ECO:0008006" key="5">
    <source>
        <dbReference type="Google" id="ProtNLM"/>
    </source>
</evidence>
<dbReference type="AlphaFoldDB" id="A0AAD2GDL7"/>
<feature type="signal peptide" evidence="2">
    <location>
        <begin position="1"/>
        <end position="24"/>
    </location>
</feature>
<evidence type="ECO:0000256" key="2">
    <source>
        <dbReference type="SAM" id="SignalP"/>
    </source>
</evidence>
<comment type="caution">
    <text evidence="3">The sequence shown here is derived from an EMBL/GenBank/DDBJ whole genome shotgun (WGS) entry which is preliminary data.</text>
</comment>
<keyword evidence="1" id="KW-0812">Transmembrane</keyword>
<keyword evidence="1" id="KW-0472">Membrane</keyword>
<dbReference type="Proteomes" id="UP001295423">
    <property type="component" value="Unassembled WGS sequence"/>
</dbReference>
<feature type="chain" id="PRO_5042211575" description="Amino acid transporter" evidence="2">
    <location>
        <begin position="25"/>
        <end position="234"/>
    </location>
</feature>
<keyword evidence="4" id="KW-1185">Reference proteome</keyword>
<evidence type="ECO:0000313" key="3">
    <source>
        <dbReference type="EMBL" id="CAJ1969656.1"/>
    </source>
</evidence>
<keyword evidence="1" id="KW-1133">Transmembrane helix</keyword>
<feature type="transmembrane region" description="Helical" evidence="1">
    <location>
        <begin position="201"/>
        <end position="228"/>
    </location>
</feature>
<proteinExistence type="predicted"/>
<organism evidence="3 4">
    <name type="scientific">Cylindrotheca closterium</name>
    <dbReference type="NCBI Taxonomy" id="2856"/>
    <lineage>
        <taxon>Eukaryota</taxon>
        <taxon>Sar</taxon>
        <taxon>Stramenopiles</taxon>
        <taxon>Ochrophyta</taxon>
        <taxon>Bacillariophyta</taxon>
        <taxon>Bacillariophyceae</taxon>
        <taxon>Bacillariophycidae</taxon>
        <taxon>Bacillariales</taxon>
        <taxon>Bacillariaceae</taxon>
        <taxon>Cylindrotheca</taxon>
    </lineage>
</organism>
<gene>
    <name evidence="3" type="ORF">CYCCA115_LOCUS23824</name>
</gene>
<sequence>MSISKITFLCVLLIAVFSSRSALAFTGNQCLKSNRDSLSRVSSRGRSFEASKTLAIVHNKDYYTGHYHYHAPIHTLVQTEAATREKNFVSRMIPSQLSNLFHFDKSKAASMGVAFAMTYNFISNINGSITLSTAWYIASARTGLSPLVAGQWKSLMSAYGSLYLLVTIMRPLRFAMALSLTKHTERLIEETQSRLGCARPIAVGVDVVMGLVLWLSTMAGGVLTASALSGVPVL</sequence>
<accession>A0AAD2GDL7</accession>
<keyword evidence="2" id="KW-0732">Signal</keyword>
<name>A0AAD2GDL7_9STRA</name>
<feature type="transmembrane region" description="Helical" evidence="1">
    <location>
        <begin position="162"/>
        <end position="180"/>
    </location>
</feature>
<evidence type="ECO:0000256" key="1">
    <source>
        <dbReference type="SAM" id="Phobius"/>
    </source>
</evidence>